<dbReference type="AlphaFoldDB" id="A0A6A6QV41"/>
<name>A0A6A6QV41_9PEZI</name>
<dbReference type="EMBL" id="MU004188">
    <property type="protein sequence ID" value="KAF2496056.1"/>
    <property type="molecule type" value="Genomic_DNA"/>
</dbReference>
<comment type="cofactor">
    <cofactor evidence="1 4">
        <name>heme</name>
        <dbReference type="ChEBI" id="CHEBI:30413"/>
    </cofactor>
</comment>
<evidence type="ECO:0000313" key="6">
    <source>
        <dbReference type="EMBL" id="KAF2496056.1"/>
    </source>
</evidence>
<dbReference type="PROSITE" id="PS00086">
    <property type="entry name" value="CYTOCHROME_P450"/>
    <property type="match status" value="1"/>
</dbReference>
<evidence type="ECO:0000256" key="1">
    <source>
        <dbReference type="ARBA" id="ARBA00001971"/>
    </source>
</evidence>
<dbReference type="InterPro" id="IPR036396">
    <property type="entry name" value="Cyt_P450_sf"/>
</dbReference>
<keyword evidence="2 4" id="KW-0479">Metal-binding</keyword>
<keyword evidence="5" id="KW-0503">Monooxygenase</keyword>
<dbReference type="PANTHER" id="PTHR24305:SF164">
    <property type="entry name" value="P450, PUTATIVE (EUROFUNG)-RELATED"/>
    <property type="match status" value="1"/>
</dbReference>
<reference evidence="6" key="1">
    <citation type="journal article" date="2020" name="Stud. Mycol.">
        <title>101 Dothideomycetes genomes: a test case for predicting lifestyles and emergence of pathogens.</title>
        <authorList>
            <person name="Haridas S."/>
            <person name="Albert R."/>
            <person name="Binder M."/>
            <person name="Bloem J."/>
            <person name="Labutti K."/>
            <person name="Salamov A."/>
            <person name="Andreopoulos B."/>
            <person name="Baker S."/>
            <person name="Barry K."/>
            <person name="Bills G."/>
            <person name="Bluhm B."/>
            <person name="Cannon C."/>
            <person name="Castanera R."/>
            <person name="Culley D."/>
            <person name="Daum C."/>
            <person name="Ezra D."/>
            <person name="Gonzalez J."/>
            <person name="Henrissat B."/>
            <person name="Kuo A."/>
            <person name="Liang C."/>
            <person name="Lipzen A."/>
            <person name="Lutzoni F."/>
            <person name="Magnuson J."/>
            <person name="Mondo S."/>
            <person name="Nolan M."/>
            <person name="Ohm R."/>
            <person name="Pangilinan J."/>
            <person name="Park H.-J."/>
            <person name="Ramirez L."/>
            <person name="Alfaro M."/>
            <person name="Sun H."/>
            <person name="Tritt A."/>
            <person name="Yoshinaga Y."/>
            <person name="Zwiers L.-H."/>
            <person name="Turgeon B."/>
            <person name="Goodwin S."/>
            <person name="Spatafora J."/>
            <person name="Crous P."/>
            <person name="Grigoriev I."/>
        </authorList>
    </citation>
    <scope>NUCLEOTIDE SEQUENCE</scope>
    <source>
        <strain evidence="6">CBS 269.34</strain>
    </source>
</reference>
<dbReference type="OrthoDB" id="1470350at2759"/>
<dbReference type="GO" id="GO:0004497">
    <property type="term" value="F:monooxygenase activity"/>
    <property type="evidence" value="ECO:0007669"/>
    <property type="project" value="UniProtKB-KW"/>
</dbReference>
<dbReference type="InterPro" id="IPR001128">
    <property type="entry name" value="Cyt_P450"/>
</dbReference>
<evidence type="ECO:0000256" key="4">
    <source>
        <dbReference type="PIRSR" id="PIRSR602401-1"/>
    </source>
</evidence>
<evidence type="ECO:0000256" key="2">
    <source>
        <dbReference type="ARBA" id="ARBA00022723"/>
    </source>
</evidence>
<dbReference type="Proteomes" id="UP000799750">
    <property type="component" value="Unassembled WGS sequence"/>
</dbReference>
<dbReference type="GO" id="GO:0016705">
    <property type="term" value="F:oxidoreductase activity, acting on paired donors, with incorporation or reduction of molecular oxygen"/>
    <property type="evidence" value="ECO:0007669"/>
    <property type="project" value="InterPro"/>
</dbReference>
<evidence type="ECO:0000256" key="5">
    <source>
        <dbReference type="RuleBase" id="RU000461"/>
    </source>
</evidence>
<dbReference type="SUPFAM" id="SSF48264">
    <property type="entry name" value="Cytochrome P450"/>
    <property type="match status" value="1"/>
</dbReference>
<keyword evidence="3 4" id="KW-0408">Iron</keyword>
<evidence type="ECO:0000256" key="3">
    <source>
        <dbReference type="ARBA" id="ARBA00023004"/>
    </source>
</evidence>
<protein>
    <submittedName>
        <fullName evidence="6">Cytochrome P450</fullName>
    </submittedName>
</protein>
<proteinExistence type="inferred from homology"/>
<dbReference type="PRINTS" id="PR00385">
    <property type="entry name" value="P450"/>
</dbReference>
<organism evidence="6 7">
    <name type="scientific">Lophium mytilinum</name>
    <dbReference type="NCBI Taxonomy" id="390894"/>
    <lineage>
        <taxon>Eukaryota</taxon>
        <taxon>Fungi</taxon>
        <taxon>Dikarya</taxon>
        <taxon>Ascomycota</taxon>
        <taxon>Pezizomycotina</taxon>
        <taxon>Dothideomycetes</taxon>
        <taxon>Pleosporomycetidae</taxon>
        <taxon>Mytilinidiales</taxon>
        <taxon>Mytilinidiaceae</taxon>
        <taxon>Lophium</taxon>
    </lineage>
</organism>
<gene>
    <name evidence="6" type="ORF">BU16DRAFT_526589</name>
</gene>
<comment type="similarity">
    <text evidence="5">Belongs to the cytochrome P450 family.</text>
</comment>
<dbReference type="GO" id="GO:0005506">
    <property type="term" value="F:iron ion binding"/>
    <property type="evidence" value="ECO:0007669"/>
    <property type="project" value="InterPro"/>
</dbReference>
<accession>A0A6A6QV41</accession>
<feature type="binding site" description="axial binding residue" evidence="4">
    <location>
        <position position="460"/>
    </location>
    <ligand>
        <name>heme</name>
        <dbReference type="ChEBI" id="CHEBI:30413"/>
    </ligand>
    <ligandPart>
        <name>Fe</name>
        <dbReference type="ChEBI" id="CHEBI:18248"/>
    </ligandPart>
</feature>
<dbReference type="InterPro" id="IPR050121">
    <property type="entry name" value="Cytochrome_P450_monoxygenase"/>
</dbReference>
<dbReference type="InterPro" id="IPR017972">
    <property type="entry name" value="Cyt_P450_CS"/>
</dbReference>
<sequence length="526" mass="59175">MALATLYLVGLIAAAYIVRLFFTKGHGASSHHNIPGPWTFSISSWRLAYEDFRGRRTRTICQLHAKYGPVVRIGPDEVSFKSPTALRTIYGAGSGFQRTNYYGMFDAYGRPNLFSFASGKDHGDRKKLVAHAYSKTVMLRGSIAAMVESKAKQFLELIQTEPEGVSEIFRTLHYYSIDNITGFLYGDSGATSALTGNESHRALLSDMLDPARRRLSWFAVHLPSFTKWLYSRSGRVEAILKPVLPMQKPAMMTGIRQHALAAFYRFKESSQKKKSSEVRGPTIIDRLYTHHQTQKPNGLDDLDIASECADHLLAGIDTTSDTLMFLIWALSLPQNHGFQAKLIQEVTDLPGSSLNGDGIPFVEAGDKLPYLNAVIREALRLYTPLPATEPRSLLTPSLIDSFEIPAGMVVGVEPYSLHRNPNVFKDPLKFNPERWLNVPLERLNEMNRWWWAFSSGGRMCIGIHLAMSEMTALVAAIYRRYQTSIAPGFENVSPGITSRFEMFYDELFDKIEEHECRIKFAPLGQM</sequence>
<dbReference type="PRINTS" id="PR00463">
    <property type="entry name" value="EP450I"/>
</dbReference>
<dbReference type="CDD" id="cd11059">
    <property type="entry name" value="CYP_fungal"/>
    <property type="match status" value="1"/>
</dbReference>
<keyword evidence="4 5" id="KW-0349">Heme</keyword>
<dbReference type="GO" id="GO:0020037">
    <property type="term" value="F:heme binding"/>
    <property type="evidence" value="ECO:0007669"/>
    <property type="project" value="InterPro"/>
</dbReference>
<dbReference type="Gene3D" id="1.10.630.10">
    <property type="entry name" value="Cytochrome P450"/>
    <property type="match status" value="1"/>
</dbReference>
<dbReference type="Pfam" id="PF00067">
    <property type="entry name" value="p450"/>
    <property type="match status" value="1"/>
</dbReference>
<dbReference type="PANTHER" id="PTHR24305">
    <property type="entry name" value="CYTOCHROME P450"/>
    <property type="match status" value="1"/>
</dbReference>
<keyword evidence="5" id="KW-0560">Oxidoreductase</keyword>
<evidence type="ECO:0000313" key="7">
    <source>
        <dbReference type="Proteomes" id="UP000799750"/>
    </source>
</evidence>
<dbReference type="InterPro" id="IPR002401">
    <property type="entry name" value="Cyt_P450_E_grp-I"/>
</dbReference>
<keyword evidence="7" id="KW-1185">Reference proteome</keyword>